<evidence type="ECO:0000256" key="1">
    <source>
        <dbReference type="SAM" id="Phobius"/>
    </source>
</evidence>
<dbReference type="AlphaFoldDB" id="A0AAD0UTE6"/>
<organism evidence="3 4">
    <name type="scientific">Leptospira kmetyi</name>
    <dbReference type="NCBI Taxonomy" id="408139"/>
    <lineage>
        <taxon>Bacteria</taxon>
        <taxon>Pseudomonadati</taxon>
        <taxon>Spirochaetota</taxon>
        <taxon>Spirochaetia</taxon>
        <taxon>Leptospirales</taxon>
        <taxon>Leptospiraceae</taxon>
        <taxon>Leptospira</taxon>
    </lineage>
</organism>
<sequence>MQTKYKSQDVCVLTPTKDRPHKIVNLLDSLIRQTEKVGRIIVIASGLDIRKEIGRYKSKLPVEYYYCDPPGQIRQRKLGVSKLDGRTKIVATLDDDIVLSDDAIERMIEFWNSTDVNTAGVGFNITNMKAHHYSKMREMFFFSAELPGQILESGFPTALTNVNRDISTQWLNGGATSWKQKILVEKIHKKSIDAKWAPCEDLLFSYPLSKSYNLYVNSRAKVIHDDVIVDSLNYSQLFYRGYAISMWMIYFVSLNKELVIWKTAVVILLTSFGSIIMKLLKGKFQKIGFEFGKLKGLFKGILCILQKKDPTDSIF</sequence>
<dbReference type="CDD" id="cd00761">
    <property type="entry name" value="Glyco_tranf_GTA_type"/>
    <property type="match status" value="1"/>
</dbReference>
<dbReference type="SUPFAM" id="SSF53448">
    <property type="entry name" value="Nucleotide-diphospho-sugar transferases"/>
    <property type="match status" value="1"/>
</dbReference>
<feature type="domain" description="Glycosyltransferase 2-like" evidence="2">
    <location>
        <begin position="11"/>
        <end position="143"/>
    </location>
</feature>
<evidence type="ECO:0000259" key="2">
    <source>
        <dbReference type="Pfam" id="PF00535"/>
    </source>
</evidence>
<feature type="transmembrane region" description="Helical" evidence="1">
    <location>
        <begin position="237"/>
        <end position="253"/>
    </location>
</feature>
<dbReference type="InterPro" id="IPR001173">
    <property type="entry name" value="Glyco_trans_2-like"/>
</dbReference>
<dbReference type="Pfam" id="PF00535">
    <property type="entry name" value="Glycos_transf_2"/>
    <property type="match status" value="1"/>
</dbReference>
<evidence type="ECO:0000313" key="3">
    <source>
        <dbReference type="EMBL" id="AYV57634.1"/>
    </source>
</evidence>
<dbReference type="RefSeq" id="WP_123180383.1">
    <property type="nucleotide sequence ID" value="NZ_CP033614.1"/>
</dbReference>
<dbReference type="Proteomes" id="UP000276407">
    <property type="component" value="Chromosome 1"/>
</dbReference>
<reference evidence="3 4" key="1">
    <citation type="submission" date="2018-11" db="EMBL/GenBank/DDBJ databases">
        <title>Complete genome sequence of Leptospira kmetyi isolate LS 001/16 from soil sample associated with a leptospirosis patient in Kelantan.</title>
        <authorList>
            <person name="Muhammad Yusoff F."/>
            <person name="Muhammad Yusoff S."/>
            <person name="Ahmad M.N."/>
            <person name="Yusof N.Y."/>
            <person name="Aziah I."/>
        </authorList>
    </citation>
    <scope>NUCLEOTIDE SEQUENCE [LARGE SCALE GENOMIC DNA]</scope>
    <source>
        <strain evidence="3 4">LS 001/16</strain>
    </source>
</reference>
<protein>
    <submittedName>
        <fullName evidence="3">Glycosyltransferase</fullName>
    </submittedName>
</protein>
<dbReference type="Gene3D" id="3.90.550.10">
    <property type="entry name" value="Spore Coat Polysaccharide Biosynthesis Protein SpsA, Chain A"/>
    <property type="match status" value="1"/>
</dbReference>
<gene>
    <name evidence="3" type="ORF">EFP84_18065</name>
</gene>
<evidence type="ECO:0000313" key="4">
    <source>
        <dbReference type="Proteomes" id="UP000276407"/>
    </source>
</evidence>
<keyword evidence="1" id="KW-1133">Transmembrane helix</keyword>
<keyword evidence="1" id="KW-0812">Transmembrane</keyword>
<feature type="transmembrane region" description="Helical" evidence="1">
    <location>
        <begin position="259"/>
        <end position="280"/>
    </location>
</feature>
<proteinExistence type="predicted"/>
<keyword evidence="1" id="KW-0472">Membrane</keyword>
<dbReference type="EMBL" id="CP033614">
    <property type="protein sequence ID" value="AYV57634.1"/>
    <property type="molecule type" value="Genomic_DNA"/>
</dbReference>
<accession>A0AAD0UTE6</accession>
<dbReference type="InterPro" id="IPR029044">
    <property type="entry name" value="Nucleotide-diphossugar_trans"/>
</dbReference>
<name>A0AAD0UTE6_9LEPT</name>
<dbReference type="KEGG" id="lkm:EFP84_18065"/>